<reference evidence="3 4" key="1">
    <citation type="submission" date="2016-10" db="EMBL/GenBank/DDBJ databases">
        <authorList>
            <person name="de Groot N.N."/>
        </authorList>
    </citation>
    <scope>NUCLEOTIDE SEQUENCE [LARGE SCALE GENOMIC DNA]</scope>
    <source>
        <strain evidence="3 4">IBRC-M 10445</strain>
    </source>
</reference>
<dbReference type="EMBL" id="FOSC01000005">
    <property type="protein sequence ID" value="SFJ74379.1"/>
    <property type="molecule type" value="Genomic_DNA"/>
</dbReference>
<dbReference type="Proteomes" id="UP000199445">
    <property type="component" value="Unassembled WGS sequence"/>
</dbReference>
<dbReference type="GO" id="GO:0015627">
    <property type="term" value="C:type II protein secretion system complex"/>
    <property type="evidence" value="ECO:0007669"/>
    <property type="project" value="InterPro"/>
</dbReference>
<keyword evidence="1" id="KW-0812">Transmembrane</keyword>
<dbReference type="RefSeq" id="WP_091703613.1">
    <property type="nucleotide sequence ID" value="NZ_BMYN01000004.1"/>
</dbReference>
<dbReference type="AlphaFoldDB" id="A0A1I3TVN5"/>
<gene>
    <name evidence="3" type="ORF">SAMN05216429_105165</name>
</gene>
<evidence type="ECO:0000313" key="3">
    <source>
        <dbReference type="EMBL" id="SFJ74379.1"/>
    </source>
</evidence>
<dbReference type="InterPro" id="IPR032389">
    <property type="entry name" value="GspB_C"/>
</dbReference>
<keyword evidence="1" id="KW-1133">Transmembrane helix</keyword>
<organism evidence="3 4">
    <name type="scientific">Marinobacter persicus</name>
    <dbReference type="NCBI Taxonomy" id="930118"/>
    <lineage>
        <taxon>Bacteria</taxon>
        <taxon>Pseudomonadati</taxon>
        <taxon>Pseudomonadota</taxon>
        <taxon>Gammaproteobacteria</taxon>
        <taxon>Pseudomonadales</taxon>
        <taxon>Marinobacteraceae</taxon>
        <taxon>Marinobacter</taxon>
    </lineage>
</organism>
<dbReference type="OrthoDB" id="5432325at2"/>
<dbReference type="Pfam" id="PF16537">
    <property type="entry name" value="T2SSB"/>
    <property type="match status" value="1"/>
</dbReference>
<protein>
    <submittedName>
        <fullName evidence="3">General secretion pathway protein B</fullName>
    </submittedName>
</protein>
<keyword evidence="1" id="KW-0472">Membrane</keyword>
<evidence type="ECO:0000313" key="4">
    <source>
        <dbReference type="Proteomes" id="UP000199445"/>
    </source>
</evidence>
<evidence type="ECO:0000259" key="2">
    <source>
        <dbReference type="Pfam" id="PF16537"/>
    </source>
</evidence>
<name>A0A1I3TVN5_9GAMM</name>
<feature type="domain" description="Type II secretion system protein GspB C-terminal" evidence="2">
    <location>
        <begin position="145"/>
        <end position="201"/>
    </location>
</feature>
<accession>A0A1I3TVN5</accession>
<sequence length="211" mass="22817">MSYILEALRKSEAERRQGKAPDLGQPVQMIYRPRKKPVAAMVWVGLALLLNAVVLGTVFWPELRSVLAGVAPAGEPVSPTVPVIAEPAVQPEEAPVVLSPDTPDYGEPTIIVPRTGGQNAALTDTSPPGRVPHLVELPLSFQKSVPDLTFNSHIVSSNPSASSVMVNNQYLRAGDRLGALLLENIGDDAVVFRKDDQRFRVGTQRNWVSPD</sequence>
<keyword evidence="4" id="KW-1185">Reference proteome</keyword>
<feature type="transmembrane region" description="Helical" evidence="1">
    <location>
        <begin position="38"/>
        <end position="60"/>
    </location>
</feature>
<evidence type="ECO:0000256" key="1">
    <source>
        <dbReference type="SAM" id="Phobius"/>
    </source>
</evidence>
<proteinExistence type="predicted"/>